<protein>
    <submittedName>
        <fullName evidence="2">Uncharacterized protein</fullName>
    </submittedName>
</protein>
<evidence type="ECO:0000313" key="2">
    <source>
        <dbReference type="EMBL" id="KAF4468336.1"/>
    </source>
</evidence>
<dbReference type="AlphaFoldDB" id="A0A8H4LGG4"/>
<keyword evidence="3" id="KW-1185">Reference proteome</keyword>
<dbReference type="Proteomes" id="UP000554235">
    <property type="component" value="Unassembled WGS sequence"/>
</dbReference>
<name>A0A8H4LGG4_9HYPO</name>
<feature type="region of interest" description="Disordered" evidence="1">
    <location>
        <begin position="66"/>
        <end position="86"/>
    </location>
</feature>
<accession>A0A8H4LGG4</accession>
<gene>
    <name evidence="2" type="ORF">FALBO_4789</name>
</gene>
<organism evidence="2 3">
    <name type="scientific">Fusarium albosuccineum</name>
    <dbReference type="NCBI Taxonomy" id="1237068"/>
    <lineage>
        <taxon>Eukaryota</taxon>
        <taxon>Fungi</taxon>
        <taxon>Dikarya</taxon>
        <taxon>Ascomycota</taxon>
        <taxon>Pezizomycotina</taxon>
        <taxon>Sordariomycetes</taxon>
        <taxon>Hypocreomycetidae</taxon>
        <taxon>Hypocreales</taxon>
        <taxon>Nectriaceae</taxon>
        <taxon>Fusarium</taxon>
        <taxon>Fusarium decemcellulare species complex</taxon>
    </lineage>
</organism>
<feature type="compositionally biased region" description="Basic residues" evidence="1">
    <location>
        <begin position="193"/>
        <end position="202"/>
    </location>
</feature>
<reference evidence="2 3" key="1">
    <citation type="submission" date="2020-01" db="EMBL/GenBank/DDBJ databases">
        <title>Identification and distribution of gene clusters putatively required for synthesis of sphingolipid metabolism inhibitors in phylogenetically diverse species of the filamentous fungus Fusarium.</title>
        <authorList>
            <person name="Kim H.-S."/>
            <person name="Busman M."/>
            <person name="Brown D.W."/>
            <person name="Divon H."/>
            <person name="Uhlig S."/>
            <person name="Proctor R.H."/>
        </authorList>
    </citation>
    <scope>NUCLEOTIDE SEQUENCE [LARGE SCALE GENOMIC DNA]</scope>
    <source>
        <strain evidence="2 3">NRRL 20459</strain>
    </source>
</reference>
<feature type="compositionally biased region" description="Basic and acidic residues" evidence="1">
    <location>
        <begin position="67"/>
        <end position="81"/>
    </location>
</feature>
<feature type="compositionally biased region" description="Acidic residues" evidence="1">
    <location>
        <begin position="148"/>
        <end position="159"/>
    </location>
</feature>
<dbReference type="OrthoDB" id="5106446at2759"/>
<sequence length="238" mass="26504">MASQDTTETVDRYKKSQHPWVRKFRDSIKNGQPQWLFYLGSLHVYGRESDLPRGMLVDLQDWVNQKTPEDEGKSEKEQAREGHRRIGMLDSARSMALELGHATGNNPTPTSEAKVCMTLQFLPPATTKKGHAPGNRKGASYKKRTNTEVDEEEEEDDDDGKPAKKRTRTTGPASDTKAAAKLKQRLAGTEKKVVKKPIKKPASKSVESSPDSLATVDEQETADNMDELLAEVLSPIDE</sequence>
<dbReference type="EMBL" id="JAADYS010000632">
    <property type="protein sequence ID" value="KAF4468336.1"/>
    <property type="molecule type" value="Genomic_DNA"/>
</dbReference>
<feature type="region of interest" description="Disordered" evidence="1">
    <location>
        <begin position="124"/>
        <end position="222"/>
    </location>
</feature>
<evidence type="ECO:0000313" key="3">
    <source>
        <dbReference type="Proteomes" id="UP000554235"/>
    </source>
</evidence>
<comment type="caution">
    <text evidence="2">The sequence shown here is derived from an EMBL/GenBank/DDBJ whole genome shotgun (WGS) entry which is preliminary data.</text>
</comment>
<proteinExistence type="predicted"/>
<evidence type="ECO:0000256" key="1">
    <source>
        <dbReference type="SAM" id="MobiDB-lite"/>
    </source>
</evidence>